<dbReference type="InterPro" id="IPR036249">
    <property type="entry name" value="Thioredoxin-like_sf"/>
</dbReference>
<dbReference type="PROSITE" id="PS51352">
    <property type="entry name" value="THIOREDOXIN_2"/>
    <property type="match status" value="1"/>
</dbReference>
<dbReference type="SUPFAM" id="SSF52833">
    <property type="entry name" value="Thioredoxin-like"/>
    <property type="match status" value="1"/>
</dbReference>
<keyword evidence="3" id="KW-0732">Signal</keyword>
<protein>
    <recommendedName>
        <fullName evidence="4">Thioredoxin domain-containing protein</fullName>
    </recommendedName>
</protein>
<dbReference type="Pfam" id="PF13462">
    <property type="entry name" value="Thioredoxin_4"/>
    <property type="match status" value="1"/>
</dbReference>
<evidence type="ECO:0000313" key="6">
    <source>
        <dbReference type="Proteomes" id="UP001317629"/>
    </source>
</evidence>
<name>A0ABN6VC94_9HYPH</name>
<dbReference type="InterPro" id="IPR013766">
    <property type="entry name" value="Thioredoxin_domain"/>
</dbReference>
<comment type="function">
    <text evidence="1">May be required for disulfide bond formation in some proteins.</text>
</comment>
<dbReference type="PROSITE" id="PS51318">
    <property type="entry name" value="TAT"/>
    <property type="match status" value="1"/>
</dbReference>
<proteinExistence type="inferred from homology"/>
<evidence type="ECO:0000256" key="3">
    <source>
        <dbReference type="SAM" id="SignalP"/>
    </source>
</evidence>
<evidence type="ECO:0000256" key="2">
    <source>
        <dbReference type="ARBA" id="ARBA00005791"/>
    </source>
</evidence>
<dbReference type="InterPro" id="IPR012336">
    <property type="entry name" value="Thioredoxin-like_fold"/>
</dbReference>
<dbReference type="CDD" id="cd02972">
    <property type="entry name" value="DsbA_family"/>
    <property type="match status" value="1"/>
</dbReference>
<feature type="domain" description="Thioredoxin" evidence="4">
    <location>
        <begin position="30"/>
        <end position="227"/>
    </location>
</feature>
<feature type="signal peptide" evidence="3">
    <location>
        <begin position="1"/>
        <end position="40"/>
    </location>
</feature>
<gene>
    <name evidence="5" type="ORF">SS37A_08230</name>
</gene>
<accession>A0ABN6VC94</accession>
<dbReference type="Gene3D" id="3.40.30.10">
    <property type="entry name" value="Glutaredoxin"/>
    <property type="match status" value="1"/>
</dbReference>
<evidence type="ECO:0000313" key="5">
    <source>
        <dbReference type="EMBL" id="BDV33294.1"/>
    </source>
</evidence>
<comment type="similarity">
    <text evidence="2">Belongs to the thioredoxin family. DsbA subfamily.</text>
</comment>
<dbReference type="Proteomes" id="UP001317629">
    <property type="component" value="Chromosome"/>
</dbReference>
<dbReference type="PANTHER" id="PTHR13887:SF56">
    <property type="entry name" value="THIOREDOXIN-LIKE REDUCTASE RV2466C"/>
    <property type="match status" value="1"/>
</dbReference>
<evidence type="ECO:0000256" key="1">
    <source>
        <dbReference type="ARBA" id="ARBA00003565"/>
    </source>
</evidence>
<organism evidence="5 6">
    <name type="scientific">Methylocystis iwaonis</name>
    <dbReference type="NCBI Taxonomy" id="2885079"/>
    <lineage>
        <taxon>Bacteria</taxon>
        <taxon>Pseudomonadati</taxon>
        <taxon>Pseudomonadota</taxon>
        <taxon>Alphaproteobacteria</taxon>
        <taxon>Hyphomicrobiales</taxon>
        <taxon>Methylocystaceae</taxon>
        <taxon>Methylocystis</taxon>
    </lineage>
</organism>
<dbReference type="PANTHER" id="PTHR13887">
    <property type="entry name" value="GLUTATHIONE S-TRANSFERASE KAPPA"/>
    <property type="match status" value="1"/>
</dbReference>
<reference evidence="5 6" key="1">
    <citation type="journal article" date="2023" name="Int. J. Syst. Evol. Microbiol.">
        <title>Methylocystis iwaonis sp. nov., a type II methane-oxidizing bacterium from surface soil of a rice paddy field in Japan, and emended description of the genus Methylocystis (ex Whittenbury et al. 1970) Bowman et al. 1993.</title>
        <authorList>
            <person name="Kaise H."/>
            <person name="Sawadogo J.B."/>
            <person name="Alam M.S."/>
            <person name="Ueno C."/>
            <person name="Dianou D."/>
            <person name="Shinjo R."/>
            <person name="Asakawa S."/>
        </authorList>
    </citation>
    <scope>NUCLEOTIDE SEQUENCE [LARGE SCALE GENOMIC DNA]</scope>
    <source>
        <strain evidence="5 6">SS37A-Re</strain>
    </source>
</reference>
<dbReference type="EMBL" id="AP027142">
    <property type="protein sequence ID" value="BDV33294.1"/>
    <property type="molecule type" value="Genomic_DNA"/>
</dbReference>
<evidence type="ECO:0000259" key="4">
    <source>
        <dbReference type="PROSITE" id="PS51352"/>
    </source>
</evidence>
<feature type="chain" id="PRO_5046065541" description="Thioredoxin domain-containing protein" evidence="3">
    <location>
        <begin position="41"/>
        <end position="229"/>
    </location>
</feature>
<dbReference type="InterPro" id="IPR006311">
    <property type="entry name" value="TAT_signal"/>
</dbReference>
<sequence>MFAAPSPKEQANMSFSFFSLSRRRLIVAAGAMLLAGPALADKAAAGKVSVEELMAPNALPDIVEGDANAPVTIVEYASMTCSHCAAFHHEVYPALKKNYIDAGKAKFILREFPLDPLATAAFMLARELGDKRDAVVDLLFAQQKNWAFVDKPLDGLASVLKQAGLSQDKFEAVLKDQALYEKVNAVRTRANEKFGVNSTPTFFINGDKYTGEITIDDFGKIIAAKTPAK</sequence>
<keyword evidence="6" id="KW-1185">Reference proteome</keyword>